<protein>
    <recommendedName>
        <fullName evidence="3">PIN domain-containing protein</fullName>
    </recommendedName>
</protein>
<accession>A0A150P3M2</accession>
<organism evidence="1 2">
    <name type="scientific">Sorangium cellulosum</name>
    <name type="common">Polyangium cellulosum</name>
    <dbReference type="NCBI Taxonomy" id="56"/>
    <lineage>
        <taxon>Bacteria</taxon>
        <taxon>Pseudomonadati</taxon>
        <taxon>Myxococcota</taxon>
        <taxon>Polyangia</taxon>
        <taxon>Polyangiales</taxon>
        <taxon>Polyangiaceae</taxon>
        <taxon>Sorangium</taxon>
    </lineage>
</organism>
<dbReference type="AlphaFoldDB" id="A0A150P3M2"/>
<evidence type="ECO:0000313" key="2">
    <source>
        <dbReference type="Proteomes" id="UP000075604"/>
    </source>
</evidence>
<dbReference type="Gene3D" id="3.40.50.1010">
    <property type="entry name" value="5'-nuclease"/>
    <property type="match status" value="1"/>
</dbReference>
<dbReference type="SUPFAM" id="SSF88723">
    <property type="entry name" value="PIN domain-like"/>
    <property type="match status" value="1"/>
</dbReference>
<evidence type="ECO:0000313" key="1">
    <source>
        <dbReference type="EMBL" id="KYF50279.1"/>
    </source>
</evidence>
<proteinExistence type="predicted"/>
<dbReference type="Proteomes" id="UP000075604">
    <property type="component" value="Unassembled WGS sequence"/>
</dbReference>
<dbReference type="InterPro" id="IPR029060">
    <property type="entry name" value="PIN-like_dom_sf"/>
</dbReference>
<gene>
    <name evidence="1" type="ORF">BE04_00230</name>
</gene>
<dbReference type="EMBL" id="JELX01004137">
    <property type="protein sequence ID" value="KYF50279.1"/>
    <property type="molecule type" value="Genomic_DNA"/>
</dbReference>
<name>A0A150P3M2_SORCE</name>
<evidence type="ECO:0008006" key="3">
    <source>
        <dbReference type="Google" id="ProtNLM"/>
    </source>
</evidence>
<reference evidence="1 2" key="1">
    <citation type="submission" date="2014-02" db="EMBL/GenBank/DDBJ databases">
        <title>The small core and large imbalanced accessory genome model reveals a collaborative survival strategy of Sorangium cellulosum strains in nature.</title>
        <authorList>
            <person name="Han K."/>
            <person name="Peng R."/>
            <person name="Blom J."/>
            <person name="Li Y.-Z."/>
        </authorList>
    </citation>
    <scope>NUCLEOTIDE SEQUENCE [LARGE SCALE GENOMIC DNA]</scope>
    <source>
        <strain evidence="1 2">So0157-18</strain>
    </source>
</reference>
<comment type="caution">
    <text evidence="1">The sequence shown here is derived from an EMBL/GenBank/DDBJ whole genome shotgun (WGS) entry which is preliminary data.</text>
</comment>
<sequence>MEIANTWGRLSVPDRLPEIDGMLAATAIVHNLVLVTRNTRDVARTGVRLLNPFEPLPGG</sequence>